<dbReference type="EMBL" id="KQ041323">
    <property type="protein sequence ID" value="KKF28300.1"/>
    <property type="molecule type" value="Genomic_DNA"/>
</dbReference>
<dbReference type="InterPro" id="IPR012337">
    <property type="entry name" value="RNaseH-like_sf"/>
</dbReference>
<dbReference type="SUPFAM" id="SSF53098">
    <property type="entry name" value="Ribonuclease H-like"/>
    <property type="match status" value="1"/>
</dbReference>
<gene>
    <name evidence="2" type="ORF">EH28_05730</name>
</gene>
<reference evidence="2" key="1">
    <citation type="journal article" date="2015" name="PLoS Genet.">
        <title>Genome Sequencing of the Perciform Fish Larimichthys crocea Provides Insights into Molecular and Genetic Mechanisms of Stress Adaptation.</title>
        <authorList>
            <person name="Ao J."/>
            <person name="Mu Y."/>
            <person name="Xiang L.X."/>
            <person name="Fan D."/>
            <person name="Feng M."/>
            <person name="Zhang S."/>
            <person name="Shi Q."/>
            <person name="Zhu L.Y."/>
            <person name="Li T."/>
            <person name="Ding Y."/>
            <person name="Nie L."/>
            <person name="Li Q."/>
            <person name="Dong W.R."/>
            <person name="Jiang L."/>
            <person name="Sun B."/>
            <person name="Zhang X."/>
            <person name="Li M."/>
            <person name="Zhang H.Q."/>
            <person name="Xie S."/>
            <person name="Zhu Y."/>
            <person name="Jiang X."/>
            <person name="Wang X."/>
            <person name="Mu P."/>
            <person name="Chen W."/>
            <person name="Yue Z."/>
            <person name="Wang Z."/>
            <person name="Wang J."/>
            <person name="Shao J.Z."/>
            <person name="Chen X."/>
        </authorList>
    </citation>
    <scope>NUCLEOTIDE SEQUENCE [LARGE SCALE GENOMIC DNA]</scope>
    <source>
        <strain evidence="2">SSNF</strain>
        <tissue evidence="2">Blood</tissue>
    </source>
</reference>
<dbReference type="AlphaFoldDB" id="A0A0F8ANQ8"/>
<proteinExistence type="predicted"/>
<evidence type="ECO:0000313" key="2">
    <source>
        <dbReference type="EMBL" id="KKF28300.1"/>
    </source>
</evidence>
<evidence type="ECO:0008006" key="3">
    <source>
        <dbReference type="Google" id="ProtNLM"/>
    </source>
</evidence>
<name>A0A0F8ANQ8_LARCR</name>
<evidence type="ECO:0000256" key="1">
    <source>
        <dbReference type="SAM" id="MobiDB-lite"/>
    </source>
</evidence>
<accession>A0A0F8ANQ8</accession>
<organism evidence="2">
    <name type="scientific">Larimichthys crocea</name>
    <name type="common">Large yellow croaker</name>
    <name type="synonym">Pseudosciaena crocea</name>
    <dbReference type="NCBI Taxonomy" id="215358"/>
    <lineage>
        <taxon>Eukaryota</taxon>
        <taxon>Metazoa</taxon>
        <taxon>Chordata</taxon>
        <taxon>Craniata</taxon>
        <taxon>Vertebrata</taxon>
        <taxon>Euteleostomi</taxon>
        <taxon>Actinopterygii</taxon>
        <taxon>Neopterygii</taxon>
        <taxon>Teleostei</taxon>
        <taxon>Neoteleostei</taxon>
        <taxon>Acanthomorphata</taxon>
        <taxon>Eupercaria</taxon>
        <taxon>Sciaenidae</taxon>
        <taxon>Larimichthys</taxon>
    </lineage>
</organism>
<sequence length="340" mass="39173">MVNALSSGMSARFCRMESNHILADAAALDPRFKRMAFMDGRTADEAFQTVLTAAARFAISSSEPIQQPVQEEGAGSAAPESVVWSYFHEEVAGTVATQNPTADAVMEVRAYLGEPLFPKNEDPLKWWKSREPEKPPKVIKAFFENPFSEVYLWHMHSLMSVFHNHIQGMERENNSIMEVKKILSSIHNILTERKENTFMSLKVKGLLDENRRDGLEEGCVKFTDDVLGMYTSCVQYLEKWMTPMEEFSPFMWMDMSEPPTWDDVEACIKYLGEKSLKGILFLQYNFKDMSCKDFHAHMLSNKKVLRKISSTAKYKWADKKDEEEKPDEEEEKPDEEEDQD</sequence>
<protein>
    <recommendedName>
        <fullName evidence="3">HAT C-terminal dimerisation domain-containing protein</fullName>
    </recommendedName>
</protein>
<feature type="compositionally biased region" description="Acidic residues" evidence="1">
    <location>
        <begin position="324"/>
        <end position="340"/>
    </location>
</feature>
<feature type="region of interest" description="Disordered" evidence="1">
    <location>
        <begin position="314"/>
        <end position="340"/>
    </location>
</feature>